<dbReference type="AlphaFoldDB" id="A0ABD3MB59"/>
<organism evidence="8 9">
    <name type="scientific">Discostella pseudostelligera</name>
    <dbReference type="NCBI Taxonomy" id="259834"/>
    <lineage>
        <taxon>Eukaryota</taxon>
        <taxon>Sar</taxon>
        <taxon>Stramenopiles</taxon>
        <taxon>Ochrophyta</taxon>
        <taxon>Bacillariophyta</taxon>
        <taxon>Coscinodiscophyceae</taxon>
        <taxon>Thalassiosirophycidae</taxon>
        <taxon>Stephanodiscales</taxon>
        <taxon>Stephanodiscaceae</taxon>
        <taxon>Discostella</taxon>
    </lineage>
</organism>
<dbReference type="Pfam" id="PF13639">
    <property type="entry name" value="zf-RING_2"/>
    <property type="match status" value="1"/>
</dbReference>
<keyword evidence="6" id="KW-0472">Membrane</keyword>
<keyword evidence="6" id="KW-1133">Transmembrane helix</keyword>
<name>A0ABD3MB59_9STRA</name>
<evidence type="ECO:0000256" key="4">
    <source>
        <dbReference type="PROSITE-ProRule" id="PRU00175"/>
    </source>
</evidence>
<sequence>MSLFFVEIFICFAICFIIFRCCGRLLMLQQQHQLQDQLSQQHQEQQQQQGIGEGNNNLEDIRRLRETIAQRRGRDGRPLRVSAASRSTDTMSESDLEARKELIHQNLFVRQIDREESVIELLRLLAISRGGDGSVLENEDEELGRINWHATSARESTSNPAIKVWEENNGEEGSTSLFNAEMNEPLPPAVVAPSAPPLSSAVEDTTTSIATPKTMTAVGRLWRSFSRRQQSDPNIIAVDSTQQHQAPQQQHASYNNNDNISIRTTDNSSPHHSNRTECSICLEQYSPNDTIAWAKDGGDTPPTSSSGTTSTSYYTGCDHIFHKECLVAWLLQGHDECPLCRRRVIHADANVRFAGWDER</sequence>
<comment type="caution">
    <text evidence="8">The sequence shown here is derived from an EMBL/GenBank/DDBJ whole genome shotgun (WGS) entry which is preliminary data.</text>
</comment>
<keyword evidence="3" id="KW-0862">Zinc</keyword>
<evidence type="ECO:0000256" key="3">
    <source>
        <dbReference type="ARBA" id="ARBA00022833"/>
    </source>
</evidence>
<feature type="compositionally biased region" description="Polar residues" evidence="5">
    <location>
        <begin position="253"/>
        <end position="271"/>
    </location>
</feature>
<keyword evidence="9" id="KW-1185">Reference proteome</keyword>
<keyword evidence="1" id="KW-0479">Metal-binding</keyword>
<dbReference type="EMBL" id="JALLBG020000211">
    <property type="protein sequence ID" value="KAL3759186.1"/>
    <property type="molecule type" value="Genomic_DNA"/>
</dbReference>
<evidence type="ECO:0000313" key="9">
    <source>
        <dbReference type="Proteomes" id="UP001530293"/>
    </source>
</evidence>
<dbReference type="GO" id="GO:0008270">
    <property type="term" value="F:zinc ion binding"/>
    <property type="evidence" value="ECO:0007669"/>
    <property type="project" value="UniProtKB-KW"/>
</dbReference>
<feature type="compositionally biased region" description="Polar residues" evidence="5">
    <location>
        <begin position="84"/>
        <end position="93"/>
    </location>
</feature>
<feature type="region of interest" description="Disordered" evidence="5">
    <location>
        <begin position="72"/>
        <end position="93"/>
    </location>
</feature>
<dbReference type="SUPFAM" id="SSF57850">
    <property type="entry name" value="RING/U-box"/>
    <property type="match status" value="1"/>
</dbReference>
<dbReference type="InterPro" id="IPR053238">
    <property type="entry name" value="RING-H2_zinc_finger"/>
</dbReference>
<dbReference type="SMART" id="SM00184">
    <property type="entry name" value="RING"/>
    <property type="match status" value="1"/>
</dbReference>
<accession>A0ABD3MB59</accession>
<feature type="region of interest" description="Disordered" evidence="5">
    <location>
        <begin position="241"/>
        <end position="273"/>
    </location>
</feature>
<feature type="transmembrane region" description="Helical" evidence="6">
    <location>
        <begin position="6"/>
        <end position="27"/>
    </location>
</feature>
<dbReference type="PROSITE" id="PS50089">
    <property type="entry name" value="ZF_RING_2"/>
    <property type="match status" value="1"/>
</dbReference>
<evidence type="ECO:0000256" key="2">
    <source>
        <dbReference type="ARBA" id="ARBA00022771"/>
    </source>
</evidence>
<evidence type="ECO:0000256" key="5">
    <source>
        <dbReference type="SAM" id="MobiDB-lite"/>
    </source>
</evidence>
<dbReference type="InterPro" id="IPR013083">
    <property type="entry name" value="Znf_RING/FYVE/PHD"/>
</dbReference>
<protein>
    <recommendedName>
        <fullName evidence="7">RING-type domain-containing protein</fullName>
    </recommendedName>
</protein>
<evidence type="ECO:0000259" key="7">
    <source>
        <dbReference type="PROSITE" id="PS50089"/>
    </source>
</evidence>
<feature type="compositionally biased region" description="Low complexity" evidence="5">
    <location>
        <begin position="242"/>
        <end position="252"/>
    </location>
</feature>
<evidence type="ECO:0000256" key="1">
    <source>
        <dbReference type="ARBA" id="ARBA00022723"/>
    </source>
</evidence>
<evidence type="ECO:0000256" key="6">
    <source>
        <dbReference type="SAM" id="Phobius"/>
    </source>
</evidence>
<reference evidence="8 9" key="1">
    <citation type="submission" date="2024-10" db="EMBL/GenBank/DDBJ databases">
        <title>Updated reference genomes for cyclostephanoid diatoms.</title>
        <authorList>
            <person name="Roberts W.R."/>
            <person name="Alverson A.J."/>
        </authorList>
    </citation>
    <scope>NUCLEOTIDE SEQUENCE [LARGE SCALE GENOMIC DNA]</scope>
    <source>
        <strain evidence="8 9">AJA232-27</strain>
    </source>
</reference>
<gene>
    <name evidence="8" type="ORF">ACHAWU_001204</name>
</gene>
<dbReference type="InterPro" id="IPR001841">
    <property type="entry name" value="Znf_RING"/>
</dbReference>
<dbReference type="PANTHER" id="PTHR14155">
    <property type="entry name" value="RING FINGER DOMAIN-CONTAINING"/>
    <property type="match status" value="1"/>
</dbReference>
<feature type="domain" description="RING-type" evidence="7">
    <location>
        <begin position="278"/>
        <end position="341"/>
    </location>
</feature>
<proteinExistence type="predicted"/>
<evidence type="ECO:0000313" key="8">
    <source>
        <dbReference type="EMBL" id="KAL3759186.1"/>
    </source>
</evidence>
<dbReference type="Proteomes" id="UP001530293">
    <property type="component" value="Unassembled WGS sequence"/>
</dbReference>
<keyword evidence="6" id="KW-0812">Transmembrane</keyword>
<dbReference type="Gene3D" id="3.30.40.10">
    <property type="entry name" value="Zinc/RING finger domain, C3HC4 (zinc finger)"/>
    <property type="match status" value="1"/>
</dbReference>
<keyword evidence="2 4" id="KW-0863">Zinc-finger</keyword>
<dbReference type="PANTHER" id="PTHR14155:SF627">
    <property type="entry name" value="OS06G0192800 PROTEIN"/>
    <property type="match status" value="1"/>
</dbReference>